<feature type="transmembrane region" description="Helical" evidence="1">
    <location>
        <begin position="58"/>
        <end position="77"/>
    </location>
</feature>
<keyword evidence="1" id="KW-0812">Transmembrane</keyword>
<dbReference type="Pfam" id="PF13386">
    <property type="entry name" value="DsbD_2"/>
    <property type="match status" value="1"/>
</dbReference>
<comment type="caution">
    <text evidence="4">The sequence shown here is derived from an EMBL/GenBank/DDBJ whole genome shotgun (WGS) entry which is preliminary data.</text>
</comment>
<feature type="transmembrane region" description="Helical" evidence="1">
    <location>
        <begin position="89"/>
        <end position="108"/>
    </location>
</feature>
<dbReference type="EMBL" id="PCSR01000110">
    <property type="protein sequence ID" value="PIP52761.1"/>
    <property type="molecule type" value="Genomic_DNA"/>
</dbReference>
<evidence type="ECO:0008006" key="6">
    <source>
        <dbReference type="Google" id="ProtNLM"/>
    </source>
</evidence>
<accession>A0A2H0B555</accession>
<evidence type="ECO:0000256" key="1">
    <source>
        <dbReference type="SAM" id="Phobius"/>
    </source>
</evidence>
<dbReference type="SUPFAM" id="SSF49503">
    <property type="entry name" value="Cupredoxins"/>
    <property type="match status" value="1"/>
</dbReference>
<proteinExistence type="predicted"/>
<feature type="domain" description="EfeO-type cupredoxin-like" evidence="3">
    <location>
        <begin position="166"/>
        <end position="252"/>
    </location>
</feature>
<keyword evidence="1" id="KW-1133">Transmembrane helix</keyword>
<feature type="domain" description="Urease accessory protein UreH-like transmembrane" evidence="2">
    <location>
        <begin position="6"/>
        <end position="136"/>
    </location>
</feature>
<evidence type="ECO:0000259" key="3">
    <source>
        <dbReference type="Pfam" id="PF13473"/>
    </source>
</evidence>
<dbReference type="PANTHER" id="PTHR42208:SF1">
    <property type="entry name" value="HEAVY METAL TRANSPORTER"/>
    <property type="match status" value="1"/>
</dbReference>
<evidence type="ECO:0000259" key="2">
    <source>
        <dbReference type="Pfam" id="PF13386"/>
    </source>
</evidence>
<sequence length="300" mass="31140">MLQFSASTTFLFTMVVVIVMIAMGLNMVGINVLNTLIPSSPALKSIPKSFANLGPLEPLALGAITLFLPCGFTFATQTAAVASGDATKGMMMMGIFALGTAPVLMLIGLGSHKAIGSPKISAIASKTAGFLVIMFALQMVNAQLNAVGIGGINTVLSASNNNSNISKSNNGQQTIDVRVFADHFEPSVITLEANVPTTFRITDKGMTGCTSAVMARGLFDKPIQLASKGTVEQNFTPTKPGRYVLSCWMGMVTSTVNVIEKGAQVQPAQYDTTAVVDNVPSGGCSCGGSSGECPFHDGND</sequence>
<dbReference type="InterPro" id="IPR039447">
    <property type="entry name" value="UreH-like_TM_dom"/>
</dbReference>
<organism evidence="4 5">
    <name type="scientific">Candidatus Beckwithbacteria bacterium CG23_combo_of_CG06-09_8_20_14_all_34_8</name>
    <dbReference type="NCBI Taxonomy" id="1974497"/>
    <lineage>
        <taxon>Bacteria</taxon>
        <taxon>Candidatus Beckwithiibacteriota</taxon>
    </lineage>
</organism>
<keyword evidence="1" id="KW-0472">Membrane</keyword>
<dbReference type="Gene3D" id="2.60.40.420">
    <property type="entry name" value="Cupredoxins - blue copper proteins"/>
    <property type="match status" value="1"/>
</dbReference>
<reference evidence="4 5" key="1">
    <citation type="submission" date="2017-09" db="EMBL/GenBank/DDBJ databases">
        <title>Depth-based differentiation of microbial function through sediment-hosted aquifers and enrichment of novel symbionts in the deep terrestrial subsurface.</title>
        <authorList>
            <person name="Probst A.J."/>
            <person name="Ladd B."/>
            <person name="Jarett J.K."/>
            <person name="Geller-Mcgrath D.E."/>
            <person name="Sieber C.M."/>
            <person name="Emerson J.B."/>
            <person name="Anantharaman K."/>
            <person name="Thomas B.C."/>
            <person name="Malmstrom R."/>
            <person name="Stieglmeier M."/>
            <person name="Klingl A."/>
            <person name="Woyke T."/>
            <person name="Ryan C.M."/>
            <person name="Banfield J.F."/>
        </authorList>
    </citation>
    <scope>NUCLEOTIDE SEQUENCE [LARGE SCALE GENOMIC DNA]</scope>
    <source>
        <strain evidence="4">CG23_combo_of_CG06-09_8_20_14_all_34_8</strain>
    </source>
</reference>
<dbReference type="Pfam" id="PF13473">
    <property type="entry name" value="Cupredoxin_1"/>
    <property type="match status" value="1"/>
</dbReference>
<dbReference type="InterPro" id="IPR008972">
    <property type="entry name" value="Cupredoxin"/>
</dbReference>
<evidence type="ECO:0000313" key="4">
    <source>
        <dbReference type="EMBL" id="PIP52761.1"/>
    </source>
</evidence>
<dbReference type="PANTHER" id="PTHR42208">
    <property type="entry name" value="HEAVY METAL TRANSPORTER-RELATED"/>
    <property type="match status" value="1"/>
</dbReference>
<dbReference type="InterPro" id="IPR028096">
    <property type="entry name" value="EfeO_Cupredoxin"/>
</dbReference>
<feature type="transmembrane region" description="Helical" evidence="1">
    <location>
        <begin position="12"/>
        <end position="37"/>
    </location>
</feature>
<dbReference type="AlphaFoldDB" id="A0A2H0B555"/>
<name>A0A2H0B555_9BACT</name>
<protein>
    <recommendedName>
        <fullName evidence="6">Heavy metal transport/detoxification protein</fullName>
    </recommendedName>
</protein>
<dbReference type="Proteomes" id="UP000229459">
    <property type="component" value="Unassembled WGS sequence"/>
</dbReference>
<gene>
    <name evidence="4" type="ORF">COX08_04630</name>
</gene>
<evidence type="ECO:0000313" key="5">
    <source>
        <dbReference type="Proteomes" id="UP000229459"/>
    </source>
</evidence>